<evidence type="ECO:0000313" key="3">
    <source>
        <dbReference type="EMBL" id="RPE01268.1"/>
    </source>
</evidence>
<evidence type="ECO:0000259" key="2">
    <source>
        <dbReference type="PROSITE" id="PS50043"/>
    </source>
</evidence>
<dbReference type="GO" id="GO:0003677">
    <property type="term" value="F:DNA binding"/>
    <property type="evidence" value="ECO:0007669"/>
    <property type="project" value="UniProtKB-KW"/>
</dbReference>
<dbReference type="SUPFAM" id="SSF46894">
    <property type="entry name" value="C-terminal effector domain of the bipartite response regulators"/>
    <property type="match status" value="1"/>
</dbReference>
<dbReference type="InterPro" id="IPR000792">
    <property type="entry name" value="Tscrpt_reg_LuxR_C"/>
</dbReference>
<dbReference type="Gene3D" id="1.10.10.10">
    <property type="entry name" value="Winged helix-like DNA-binding domain superfamily/Winged helix DNA-binding domain"/>
    <property type="match status" value="1"/>
</dbReference>
<dbReference type="CDD" id="cd06170">
    <property type="entry name" value="LuxR_C_like"/>
    <property type="match status" value="1"/>
</dbReference>
<proteinExistence type="predicted"/>
<protein>
    <submittedName>
        <fullName evidence="3">LuxR family transcriptional regulator</fullName>
    </submittedName>
</protein>
<accession>A0A3N4P251</accession>
<dbReference type="Pfam" id="PF00196">
    <property type="entry name" value="GerE"/>
    <property type="match status" value="1"/>
</dbReference>
<dbReference type="RefSeq" id="WP_123800876.1">
    <property type="nucleotide sequence ID" value="NZ_RMVG01000006.1"/>
</dbReference>
<comment type="caution">
    <text evidence="3">The sequence shown here is derived from an EMBL/GenBank/DDBJ whole genome shotgun (WGS) entry which is preliminary data.</text>
</comment>
<dbReference type="PROSITE" id="PS00622">
    <property type="entry name" value="HTH_LUXR_1"/>
    <property type="match status" value="1"/>
</dbReference>
<reference evidence="3 4" key="1">
    <citation type="submission" date="2018-11" db="EMBL/GenBank/DDBJ databases">
        <title>Whole genome sequencing of Pantoea sp. RIT388.</title>
        <authorList>
            <person name="Gan H.M."/>
            <person name="Hudson A.O."/>
        </authorList>
    </citation>
    <scope>NUCLEOTIDE SEQUENCE [LARGE SCALE GENOMIC DNA]</scope>
    <source>
        <strain evidence="3 4">RIT388</strain>
    </source>
</reference>
<dbReference type="OrthoDB" id="6547505at2"/>
<feature type="domain" description="HTH luxR-type" evidence="2">
    <location>
        <begin position="137"/>
        <end position="202"/>
    </location>
</feature>
<keyword evidence="1" id="KW-0238">DNA-binding</keyword>
<keyword evidence="4" id="KW-1185">Reference proteome</keyword>
<gene>
    <name evidence="3" type="ORF">BBB56_10390</name>
</gene>
<organism evidence="3 4">
    <name type="scientific">Candidatus Pantoea deserta</name>
    <dbReference type="NCBI Taxonomy" id="1869313"/>
    <lineage>
        <taxon>Bacteria</taxon>
        <taxon>Pseudomonadati</taxon>
        <taxon>Pseudomonadota</taxon>
        <taxon>Gammaproteobacteria</taxon>
        <taxon>Enterobacterales</taxon>
        <taxon>Erwiniaceae</taxon>
        <taxon>Pantoea</taxon>
    </lineage>
</organism>
<dbReference type="InterPro" id="IPR036388">
    <property type="entry name" value="WH-like_DNA-bd_sf"/>
</dbReference>
<dbReference type="SMART" id="SM00421">
    <property type="entry name" value="HTH_LUXR"/>
    <property type="match status" value="1"/>
</dbReference>
<evidence type="ECO:0000256" key="1">
    <source>
        <dbReference type="ARBA" id="ARBA00023125"/>
    </source>
</evidence>
<dbReference type="EMBL" id="RMVG01000006">
    <property type="protein sequence ID" value="RPE01268.1"/>
    <property type="molecule type" value="Genomic_DNA"/>
</dbReference>
<dbReference type="PRINTS" id="PR00038">
    <property type="entry name" value="HTHLUXR"/>
</dbReference>
<evidence type="ECO:0000313" key="4">
    <source>
        <dbReference type="Proteomes" id="UP000281332"/>
    </source>
</evidence>
<dbReference type="GO" id="GO:0006355">
    <property type="term" value="P:regulation of DNA-templated transcription"/>
    <property type="evidence" value="ECO:0007669"/>
    <property type="project" value="InterPro"/>
</dbReference>
<sequence>MDFVTVIKLFCRDEDYYFRTGVSEIIKEALLSSVNVEFLTEFDSDHLRRADIIVMNSSQWRLFMCQPVFRYRKTGSLLLVFADYAHNIDPASLPVCYQSLTAIGRYETVRQVRDKITKAWLTVSNQEAKIFAESDCLKCTFSHISLVQLQVMSFLKKGKSVRQIAKSLGLSVKTIYAHKYNVMRKFDLKGELELYLFLNDLTLSQLYKGVIEDVEMKK</sequence>
<dbReference type="PROSITE" id="PS50043">
    <property type="entry name" value="HTH_LUXR_2"/>
    <property type="match status" value="1"/>
</dbReference>
<name>A0A3N4P251_9GAMM</name>
<dbReference type="Proteomes" id="UP000281332">
    <property type="component" value="Unassembled WGS sequence"/>
</dbReference>
<dbReference type="AlphaFoldDB" id="A0A3N4P251"/>
<dbReference type="InterPro" id="IPR016032">
    <property type="entry name" value="Sig_transdc_resp-reg_C-effctor"/>
</dbReference>